<sequence>MAIGIKVIIHSKIEPPPHVPQLHQRLVLQRRCFLELSLRKKRQYLSSGPLKGECLSISKTRKQLI</sequence>
<gene>
    <name evidence="1" type="ORF">DVH24_010827</name>
</gene>
<keyword evidence="2" id="KW-1185">Reference proteome</keyword>
<name>A0A498JYE0_MALDO</name>
<dbReference type="EMBL" id="RDQH01000331">
    <property type="protein sequence ID" value="RXH98502.1"/>
    <property type="molecule type" value="Genomic_DNA"/>
</dbReference>
<organism evidence="1 2">
    <name type="scientific">Malus domestica</name>
    <name type="common">Apple</name>
    <name type="synonym">Pyrus malus</name>
    <dbReference type="NCBI Taxonomy" id="3750"/>
    <lineage>
        <taxon>Eukaryota</taxon>
        <taxon>Viridiplantae</taxon>
        <taxon>Streptophyta</taxon>
        <taxon>Embryophyta</taxon>
        <taxon>Tracheophyta</taxon>
        <taxon>Spermatophyta</taxon>
        <taxon>Magnoliopsida</taxon>
        <taxon>eudicotyledons</taxon>
        <taxon>Gunneridae</taxon>
        <taxon>Pentapetalae</taxon>
        <taxon>rosids</taxon>
        <taxon>fabids</taxon>
        <taxon>Rosales</taxon>
        <taxon>Rosaceae</taxon>
        <taxon>Amygdaloideae</taxon>
        <taxon>Maleae</taxon>
        <taxon>Malus</taxon>
    </lineage>
</organism>
<evidence type="ECO:0000313" key="1">
    <source>
        <dbReference type="EMBL" id="RXH98502.1"/>
    </source>
</evidence>
<protein>
    <submittedName>
        <fullName evidence="1">Uncharacterized protein</fullName>
    </submittedName>
</protein>
<dbReference type="AlphaFoldDB" id="A0A498JYE0"/>
<reference evidence="1 2" key="1">
    <citation type="submission" date="2018-10" db="EMBL/GenBank/DDBJ databases">
        <title>A high-quality apple genome assembly.</title>
        <authorList>
            <person name="Hu J."/>
        </authorList>
    </citation>
    <scope>NUCLEOTIDE SEQUENCE [LARGE SCALE GENOMIC DNA]</scope>
    <source>
        <strain evidence="2">cv. HFTH1</strain>
        <tissue evidence="1">Young leaf</tissue>
    </source>
</reference>
<proteinExistence type="predicted"/>
<accession>A0A498JYE0</accession>
<dbReference type="Proteomes" id="UP000290289">
    <property type="component" value="Chromosome 5"/>
</dbReference>
<comment type="caution">
    <text evidence="1">The sequence shown here is derived from an EMBL/GenBank/DDBJ whole genome shotgun (WGS) entry which is preliminary data.</text>
</comment>
<evidence type="ECO:0000313" key="2">
    <source>
        <dbReference type="Proteomes" id="UP000290289"/>
    </source>
</evidence>